<reference evidence="6 7" key="1">
    <citation type="journal article" date="2016" name="Nat. Commun.">
        <title>Thousands of microbial genomes shed light on interconnected biogeochemical processes in an aquifer system.</title>
        <authorList>
            <person name="Anantharaman K."/>
            <person name="Brown C.T."/>
            <person name="Hug L.A."/>
            <person name="Sharon I."/>
            <person name="Castelle C.J."/>
            <person name="Probst A.J."/>
            <person name="Thomas B.C."/>
            <person name="Singh A."/>
            <person name="Wilkins M.J."/>
            <person name="Karaoz U."/>
            <person name="Brodie E.L."/>
            <person name="Williams K.H."/>
            <person name="Hubbard S.S."/>
            <person name="Banfield J.F."/>
        </authorList>
    </citation>
    <scope>NUCLEOTIDE SEQUENCE [LARGE SCALE GENOMIC DNA]</scope>
</reference>
<dbReference type="Gene3D" id="3.90.1720.10">
    <property type="entry name" value="endopeptidase domain like (from Nostoc punctiforme)"/>
    <property type="match status" value="1"/>
</dbReference>
<dbReference type="EMBL" id="MGIV01000018">
    <property type="protein sequence ID" value="OGM94005.1"/>
    <property type="molecule type" value="Genomic_DNA"/>
</dbReference>
<dbReference type="InterPro" id="IPR051202">
    <property type="entry name" value="Peptidase_C40"/>
</dbReference>
<evidence type="ECO:0000256" key="3">
    <source>
        <dbReference type="ARBA" id="ARBA00022801"/>
    </source>
</evidence>
<keyword evidence="4" id="KW-0788">Thiol protease</keyword>
<accession>A0A1F8E225</accession>
<dbReference type="InterPro" id="IPR038765">
    <property type="entry name" value="Papain-like_cys_pep_sf"/>
</dbReference>
<dbReference type="GO" id="GO:0008234">
    <property type="term" value="F:cysteine-type peptidase activity"/>
    <property type="evidence" value="ECO:0007669"/>
    <property type="project" value="UniProtKB-KW"/>
</dbReference>
<protein>
    <recommendedName>
        <fullName evidence="5">NlpC/P60 domain-containing protein</fullName>
    </recommendedName>
</protein>
<dbReference type="PANTHER" id="PTHR47053:SF1">
    <property type="entry name" value="MUREIN DD-ENDOPEPTIDASE MEPH-RELATED"/>
    <property type="match status" value="1"/>
</dbReference>
<keyword evidence="3" id="KW-0378">Hydrolase</keyword>
<keyword evidence="2" id="KW-0645">Protease</keyword>
<dbReference type="InterPro" id="IPR000064">
    <property type="entry name" value="NLP_P60_dom"/>
</dbReference>
<evidence type="ECO:0000256" key="4">
    <source>
        <dbReference type="ARBA" id="ARBA00022807"/>
    </source>
</evidence>
<gene>
    <name evidence="6" type="ORF">A2610_03770</name>
</gene>
<dbReference type="Proteomes" id="UP000179057">
    <property type="component" value="Unassembled WGS sequence"/>
</dbReference>
<evidence type="ECO:0000259" key="5">
    <source>
        <dbReference type="PROSITE" id="PS51935"/>
    </source>
</evidence>
<evidence type="ECO:0000256" key="2">
    <source>
        <dbReference type="ARBA" id="ARBA00022670"/>
    </source>
</evidence>
<evidence type="ECO:0000313" key="7">
    <source>
        <dbReference type="Proteomes" id="UP000179057"/>
    </source>
</evidence>
<proteinExistence type="inferred from homology"/>
<dbReference type="PANTHER" id="PTHR47053">
    <property type="entry name" value="MUREIN DD-ENDOPEPTIDASE MEPH-RELATED"/>
    <property type="match status" value="1"/>
</dbReference>
<comment type="caution">
    <text evidence="6">The sequence shown here is derived from an EMBL/GenBank/DDBJ whole genome shotgun (WGS) entry which is preliminary data.</text>
</comment>
<dbReference type="PROSITE" id="PS51935">
    <property type="entry name" value="NLPC_P60"/>
    <property type="match status" value="1"/>
</dbReference>
<organism evidence="6 7">
    <name type="scientific">Candidatus Wolfebacteria bacterium RIFOXYD1_FULL_48_65</name>
    <dbReference type="NCBI Taxonomy" id="1802561"/>
    <lineage>
        <taxon>Bacteria</taxon>
        <taxon>Candidatus Wolfeibacteriota</taxon>
    </lineage>
</organism>
<sequence>MNRAEQTAKLIATAEKYVGFPYAYGAYRDAKLGEDPKGFDCSFFTHYVFNQAIEKSLPLSSLEQAAEAFTGQREVKQLSEAQTGDLLFFRGDRGHYNDNLFNGREILIGHVGIYIKETNEIIHAQSAKGVIREKLEDVQKRVPKAYQITFIGNYF</sequence>
<dbReference type="AlphaFoldDB" id="A0A1F8E225"/>
<dbReference type="Pfam" id="PF00877">
    <property type="entry name" value="NLPC_P60"/>
    <property type="match status" value="1"/>
</dbReference>
<feature type="domain" description="NlpC/P60" evidence="5">
    <location>
        <begin position="4"/>
        <end position="155"/>
    </location>
</feature>
<evidence type="ECO:0000313" key="6">
    <source>
        <dbReference type="EMBL" id="OGM94005.1"/>
    </source>
</evidence>
<name>A0A1F8E225_9BACT</name>
<comment type="similarity">
    <text evidence="1">Belongs to the peptidase C40 family.</text>
</comment>
<evidence type="ECO:0000256" key="1">
    <source>
        <dbReference type="ARBA" id="ARBA00007074"/>
    </source>
</evidence>
<dbReference type="SUPFAM" id="SSF54001">
    <property type="entry name" value="Cysteine proteinases"/>
    <property type="match status" value="1"/>
</dbReference>
<dbReference type="GO" id="GO:0006508">
    <property type="term" value="P:proteolysis"/>
    <property type="evidence" value="ECO:0007669"/>
    <property type="project" value="UniProtKB-KW"/>
</dbReference>